<proteinExistence type="predicted"/>
<evidence type="ECO:0000313" key="1">
    <source>
        <dbReference type="EMBL" id="VDM76111.1"/>
    </source>
</evidence>
<protein>
    <submittedName>
        <fullName evidence="1">Uncharacterized protein</fullName>
    </submittedName>
</protein>
<reference evidence="1 2" key="1">
    <citation type="submission" date="2018-11" db="EMBL/GenBank/DDBJ databases">
        <authorList>
            <consortium name="Pathogen Informatics"/>
        </authorList>
    </citation>
    <scope>NUCLEOTIDE SEQUENCE [LARGE SCALE GENOMIC DNA]</scope>
</reference>
<organism evidence="1 2">
    <name type="scientific">Strongylus vulgaris</name>
    <name type="common">Blood worm</name>
    <dbReference type="NCBI Taxonomy" id="40348"/>
    <lineage>
        <taxon>Eukaryota</taxon>
        <taxon>Metazoa</taxon>
        <taxon>Ecdysozoa</taxon>
        <taxon>Nematoda</taxon>
        <taxon>Chromadorea</taxon>
        <taxon>Rhabditida</taxon>
        <taxon>Rhabditina</taxon>
        <taxon>Rhabditomorpha</taxon>
        <taxon>Strongyloidea</taxon>
        <taxon>Strongylidae</taxon>
        <taxon>Strongylus</taxon>
    </lineage>
</organism>
<sequence length="77" mass="8527">MDSPDGKGICLGNGQCCSHSECYASEDCNPGATCPENFCRFEGMPAICIAKVLCCTSNFKRFWRSYMTKYHTQPTSP</sequence>
<dbReference type="AlphaFoldDB" id="A0A3P7IT52"/>
<gene>
    <name evidence="1" type="ORF">SVUK_LOCUS11109</name>
</gene>
<dbReference type="EMBL" id="UYYB01096358">
    <property type="protein sequence ID" value="VDM76111.1"/>
    <property type="molecule type" value="Genomic_DNA"/>
</dbReference>
<keyword evidence="2" id="KW-1185">Reference proteome</keyword>
<dbReference type="Proteomes" id="UP000270094">
    <property type="component" value="Unassembled WGS sequence"/>
</dbReference>
<accession>A0A3P7IT52</accession>
<dbReference type="OrthoDB" id="10056056at2759"/>
<name>A0A3P7IT52_STRVU</name>
<evidence type="ECO:0000313" key="2">
    <source>
        <dbReference type="Proteomes" id="UP000270094"/>
    </source>
</evidence>